<dbReference type="InterPro" id="IPR014720">
    <property type="entry name" value="dsRBD_dom"/>
</dbReference>
<keyword evidence="5" id="KW-1185">Reference proteome</keyword>
<accession>A0AAD4ZL26</accession>
<feature type="region of interest" description="Disordered" evidence="2">
    <location>
        <begin position="127"/>
        <end position="149"/>
    </location>
</feature>
<reference evidence="4 5" key="1">
    <citation type="journal article" date="2022" name="G3 (Bethesda)">
        <title>Whole-genome sequence and methylome profiling of the almond [Prunus dulcis (Mill.) D.A. Webb] cultivar 'Nonpareil'.</title>
        <authorList>
            <person name="D'Amico-Willman K.M."/>
            <person name="Ouma W.Z."/>
            <person name="Meulia T."/>
            <person name="Sideli G.M."/>
            <person name="Gradziel T.M."/>
            <person name="Fresnedo-Ramirez J."/>
        </authorList>
    </citation>
    <scope>NUCLEOTIDE SEQUENCE [LARGE SCALE GENOMIC DNA]</scope>
    <source>
        <strain evidence="4">Clone GOH B32 T37-40</strain>
    </source>
</reference>
<dbReference type="SUPFAM" id="SSF54768">
    <property type="entry name" value="dsRNA-binding domain-like"/>
    <property type="match status" value="1"/>
</dbReference>
<evidence type="ECO:0000259" key="3">
    <source>
        <dbReference type="Pfam" id="PF00035"/>
    </source>
</evidence>
<organism evidence="4 5">
    <name type="scientific">Prunus dulcis</name>
    <name type="common">Almond</name>
    <name type="synonym">Amygdalus dulcis</name>
    <dbReference type="NCBI Taxonomy" id="3755"/>
    <lineage>
        <taxon>Eukaryota</taxon>
        <taxon>Viridiplantae</taxon>
        <taxon>Streptophyta</taxon>
        <taxon>Embryophyta</taxon>
        <taxon>Tracheophyta</taxon>
        <taxon>Spermatophyta</taxon>
        <taxon>Magnoliopsida</taxon>
        <taxon>eudicotyledons</taxon>
        <taxon>Gunneridae</taxon>
        <taxon>Pentapetalae</taxon>
        <taxon>rosids</taxon>
        <taxon>fabids</taxon>
        <taxon>Rosales</taxon>
        <taxon>Rosaceae</taxon>
        <taxon>Amygdaloideae</taxon>
        <taxon>Amygdaleae</taxon>
        <taxon>Prunus</taxon>
    </lineage>
</organism>
<dbReference type="Gene3D" id="3.30.160.20">
    <property type="match status" value="1"/>
</dbReference>
<evidence type="ECO:0000256" key="1">
    <source>
        <dbReference type="SAM" id="Coils"/>
    </source>
</evidence>
<sequence length="149" mass="17195">MSIPVVVIFKPTLIEAARNLNVEPYFNFATKGPAHAMQFMCHISFDGGAHPKFSSRWKNRKKEAEHLAAYFCLNYWIEYDIIKVLDVHFNALMNFKIECGKLQEDIETLQDQVMDLELEIGMLTQDENPEENGIGQLQSIVNISDREEE</sequence>
<gene>
    <name evidence="4" type="ORF">L3X38_002775</name>
</gene>
<dbReference type="CDD" id="cd00048">
    <property type="entry name" value="DSRM_SF"/>
    <property type="match status" value="1"/>
</dbReference>
<evidence type="ECO:0000313" key="4">
    <source>
        <dbReference type="EMBL" id="KAI5349884.1"/>
    </source>
</evidence>
<dbReference type="Pfam" id="PF00035">
    <property type="entry name" value="dsrm"/>
    <property type="match status" value="1"/>
</dbReference>
<dbReference type="EMBL" id="JAJFAZ020000001">
    <property type="protein sequence ID" value="KAI5349884.1"/>
    <property type="molecule type" value="Genomic_DNA"/>
</dbReference>
<feature type="domain" description="DRBM" evidence="3">
    <location>
        <begin position="21"/>
        <end position="74"/>
    </location>
</feature>
<dbReference type="AlphaFoldDB" id="A0AAD4ZL26"/>
<keyword evidence="1" id="KW-0175">Coiled coil</keyword>
<dbReference type="Proteomes" id="UP001054821">
    <property type="component" value="Chromosome 1"/>
</dbReference>
<comment type="caution">
    <text evidence="4">The sequence shown here is derived from an EMBL/GenBank/DDBJ whole genome shotgun (WGS) entry which is preliminary data.</text>
</comment>
<evidence type="ECO:0000256" key="2">
    <source>
        <dbReference type="SAM" id="MobiDB-lite"/>
    </source>
</evidence>
<proteinExistence type="predicted"/>
<feature type="coiled-coil region" evidence="1">
    <location>
        <begin position="92"/>
        <end position="126"/>
    </location>
</feature>
<protein>
    <recommendedName>
        <fullName evidence="3">DRBM domain-containing protein</fullName>
    </recommendedName>
</protein>
<name>A0AAD4ZL26_PRUDU</name>
<evidence type="ECO:0000313" key="5">
    <source>
        <dbReference type="Proteomes" id="UP001054821"/>
    </source>
</evidence>